<dbReference type="InterPro" id="IPR050093">
    <property type="entry name" value="ABC_SmlMolc_Importer"/>
</dbReference>
<sequence length="419" mass="46761">MTAAQTAPRRACGHGSAPVSKCTQPLPPRGGQGHFTLPRRGLMPQSAIAADTRPWRREGARPFISVRGVTKSFGDFTAVSNIDLDIYQGELFCLLGESGCGKSTLLRMLAGFEQPTSGTMTIDGEDMARVPPDRRPTNMMFQSYALFPHMSVEKNVAYGLLREGLKKSEAYHRAGEMLRMVKLEKLARRKPDQLSGGQRQRVALARALVKRPKLLLLDEPLGALDKKLREETQFELIKIQETLGVTFIVVTHDQDEAMTLATRIGVMKDGGIEQIGEPREIYETPNSRFVADFIGSVNLFEGKVDAVAPDMMRIETQELGAVLLPPQGGLTRAQKVWGAVRPERFALSRIKPENTPNVWHGVVEEMGYIGHMSQYRIRLENGVLIRASQSNRLRDEDPISWDEKVWISVQPSAFRVLTR</sequence>
<comment type="function">
    <text evidence="8">Part of the ABC transporter complex PotABCD involved in spermidine/putrescine import. Responsible for energy coupling to the transport system.</text>
</comment>
<evidence type="ECO:0000256" key="5">
    <source>
        <dbReference type="ARBA" id="ARBA00022840"/>
    </source>
</evidence>
<feature type="region of interest" description="Disordered" evidence="9">
    <location>
        <begin position="1"/>
        <end position="40"/>
    </location>
</feature>
<evidence type="ECO:0000256" key="6">
    <source>
        <dbReference type="ARBA" id="ARBA00022967"/>
    </source>
</evidence>
<evidence type="ECO:0000313" key="11">
    <source>
        <dbReference type="EMBL" id="TQM93453.1"/>
    </source>
</evidence>
<dbReference type="PANTHER" id="PTHR42781:SF5">
    <property type="entry name" value="PUTRESCINE TRANSPORT ATP-BINDING PROTEIN POTG"/>
    <property type="match status" value="1"/>
</dbReference>
<keyword evidence="12" id="KW-1185">Reference proteome</keyword>
<dbReference type="PROSITE" id="PS00211">
    <property type="entry name" value="ABC_TRANSPORTER_1"/>
    <property type="match status" value="1"/>
</dbReference>
<dbReference type="SUPFAM" id="SSF52540">
    <property type="entry name" value="P-loop containing nucleoside triphosphate hydrolases"/>
    <property type="match status" value="1"/>
</dbReference>
<dbReference type="EC" id="7.6.2.11" evidence="8"/>
<proteinExistence type="inferred from homology"/>
<dbReference type="Pfam" id="PF00005">
    <property type="entry name" value="ABC_tran"/>
    <property type="match status" value="1"/>
</dbReference>
<dbReference type="FunFam" id="3.40.50.300:FF:000133">
    <property type="entry name" value="Spermidine/putrescine import ATP-binding protein PotA"/>
    <property type="match status" value="1"/>
</dbReference>
<keyword evidence="2 8" id="KW-1003">Cell membrane</keyword>
<evidence type="ECO:0000256" key="8">
    <source>
        <dbReference type="RuleBase" id="RU364083"/>
    </source>
</evidence>
<evidence type="ECO:0000256" key="7">
    <source>
        <dbReference type="ARBA" id="ARBA00023136"/>
    </source>
</evidence>
<dbReference type="InterPro" id="IPR008995">
    <property type="entry name" value="Mo/tungstate-bd_C_term_dom"/>
</dbReference>
<comment type="subunit">
    <text evidence="8">The complex is composed of two ATP-binding proteins (PotA), two transmembrane proteins (PotB and PotC) and a solute-binding protein (PotD).</text>
</comment>
<dbReference type="Gene3D" id="2.40.50.100">
    <property type="match status" value="1"/>
</dbReference>
<reference evidence="11 12" key="1">
    <citation type="submission" date="2019-06" db="EMBL/GenBank/DDBJ databases">
        <title>Genomic Encyclopedia of Archaeal and Bacterial Type Strains, Phase II (KMG-II): from individual species to whole genera.</title>
        <authorList>
            <person name="Goeker M."/>
        </authorList>
    </citation>
    <scope>NUCLEOTIDE SEQUENCE [LARGE SCALE GENOMIC DNA]</scope>
    <source>
        <strain evidence="11 12">DSM 18423</strain>
    </source>
</reference>
<organism evidence="11 12">
    <name type="scientific">Roseinatronobacter monicus</name>
    <dbReference type="NCBI Taxonomy" id="393481"/>
    <lineage>
        <taxon>Bacteria</taxon>
        <taxon>Pseudomonadati</taxon>
        <taxon>Pseudomonadota</taxon>
        <taxon>Alphaproteobacteria</taxon>
        <taxon>Rhodobacterales</taxon>
        <taxon>Paracoccaceae</taxon>
        <taxon>Roseinatronobacter</taxon>
    </lineage>
</organism>
<dbReference type="EMBL" id="VFPT01000001">
    <property type="protein sequence ID" value="TQM93453.1"/>
    <property type="molecule type" value="Genomic_DNA"/>
</dbReference>
<evidence type="ECO:0000256" key="1">
    <source>
        <dbReference type="ARBA" id="ARBA00022448"/>
    </source>
</evidence>
<dbReference type="GO" id="GO:0043190">
    <property type="term" value="C:ATP-binding cassette (ABC) transporter complex"/>
    <property type="evidence" value="ECO:0007669"/>
    <property type="project" value="InterPro"/>
</dbReference>
<dbReference type="PROSITE" id="PS50893">
    <property type="entry name" value="ABC_TRANSPORTER_2"/>
    <property type="match status" value="1"/>
</dbReference>
<dbReference type="InterPro" id="IPR003439">
    <property type="entry name" value="ABC_transporter-like_ATP-bd"/>
</dbReference>
<keyword evidence="4 8" id="KW-0547">Nucleotide-binding</keyword>
<keyword evidence="3" id="KW-0997">Cell inner membrane</keyword>
<protein>
    <recommendedName>
        <fullName evidence="8">Spermidine/putrescine import ATP-binding protein PotA</fullName>
        <ecNumber evidence="8">7.6.2.11</ecNumber>
    </recommendedName>
</protein>
<evidence type="ECO:0000256" key="9">
    <source>
        <dbReference type="SAM" id="MobiDB-lite"/>
    </source>
</evidence>
<dbReference type="GO" id="GO:0015417">
    <property type="term" value="F:ABC-type polyamine transporter activity"/>
    <property type="evidence" value="ECO:0007669"/>
    <property type="project" value="UniProtKB-EC"/>
</dbReference>
<evidence type="ECO:0000256" key="4">
    <source>
        <dbReference type="ARBA" id="ARBA00022741"/>
    </source>
</evidence>
<dbReference type="GO" id="GO:0016887">
    <property type="term" value="F:ATP hydrolysis activity"/>
    <property type="evidence" value="ECO:0007669"/>
    <property type="project" value="InterPro"/>
</dbReference>
<dbReference type="InterPro" id="IPR003593">
    <property type="entry name" value="AAA+_ATPase"/>
</dbReference>
<evidence type="ECO:0000256" key="2">
    <source>
        <dbReference type="ARBA" id="ARBA00022475"/>
    </source>
</evidence>
<dbReference type="Proteomes" id="UP000320582">
    <property type="component" value="Unassembled WGS sequence"/>
</dbReference>
<accession>A0A543KED3</accession>
<comment type="caution">
    <text evidence="11">The sequence shown here is derived from an EMBL/GenBank/DDBJ whole genome shotgun (WGS) entry which is preliminary data.</text>
</comment>
<comment type="catalytic activity">
    <reaction evidence="8">
        <text>ATP + H2O + polyamine-[polyamine-binding protein]Side 1 = ADP + phosphate + polyamineSide 2 + [polyamine-binding protein]Side 1.</text>
        <dbReference type="EC" id="7.6.2.11"/>
    </reaction>
</comment>
<evidence type="ECO:0000256" key="3">
    <source>
        <dbReference type="ARBA" id="ARBA00022519"/>
    </source>
</evidence>
<dbReference type="NCBIfam" id="TIGR01187">
    <property type="entry name" value="potA"/>
    <property type="match status" value="1"/>
</dbReference>
<dbReference type="PANTHER" id="PTHR42781">
    <property type="entry name" value="SPERMIDINE/PUTRESCINE IMPORT ATP-BINDING PROTEIN POTA"/>
    <property type="match status" value="1"/>
</dbReference>
<dbReference type="InterPro" id="IPR005893">
    <property type="entry name" value="PotA-like"/>
</dbReference>
<dbReference type="SUPFAM" id="SSF50331">
    <property type="entry name" value="MOP-like"/>
    <property type="match status" value="1"/>
</dbReference>
<dbReference type="GO" id="GO:0015847">
    <property type="term" value="P:putrescine transport"/>
    <property type="evidence" value="ECO:0007669"/>
    <property type="project" value="UniProtKB-ARBA"/>
</dbReference>
<dbReference type="InterPro" id="IPR013611">
    <property type="entry name" value="Transp-assoc_OB_typ2"/>
</dbReference>
<dbReference type="InterPro" id="IPR017871">
    <property type="entry name" value="ABC_transporter-like_CS"/>
</dbReference>
<comment type="similarity">
    <text evidence="8">Belongs to the ABC transporter superfamily. Spermidine/putrescine importer (TC 3.A.1.11.1) family.</text>
</comment>
<name>A0A543KED3_9RHOB</name>
<dbReference type="Gene3D" id="3.40.50.300">
    <property type="entry name" value="P-loop containing nucleotide triphosphate hydrolases"/>
    <property type="match status" value="1"/>
</dbReference>
<evidence type="ECO:0000313" key="12">
    <source>
        <dbReference type="Proteomes" id="UP000320582"/>
    </source>
</evidence>
<feature type="domain" description="ABC transporter" evidence="10">
    <location>
        <begin position="64"/>
        <end position="294"/>
    </location>
</feature>
<dbReference type="InterPro" id="IPR027417">
    <property type="entry name" value="P-loop_NTPase"/>
</dbReference>
<gene>
    <name evidence="8" type="primary">potA</name>
    <name evidence="11" type="ORF">BD293_2089</name>
</gene>
<keyword evidence="5 8" id="KW-0067">ATP-binding</keyword>
<keyword evidence="1 8" id="KW-0813">Transport</keyword>
<dbReference type="GO" id="GO:0005524">
    <property type="term" value="F:ATP binding"/>
    <property type="evidence" value="ECO:0007669"/>
    <property type="project" value="UniProtKB-KW"/>
</dbReference>
<keyword evidence="6 8" id="KW-1278">Translocase</keyword>
<evidence type="ECO:0000259" key="10">
    <source>
        <dbReference type="PROSITE" id="PS50893"/>
    </source>
</evidence>
<dbReference type="SMART" id="SM00382">
    <property type="entry name" value="AAA"/>
    <property type="match status" value="1"/>
</dbReference>
<dbReference type="AlphaFoldDB" id="A0A543KED3"/>
<dbReference type="Pfam" id="PF08402">
    <property type="entry name" value="TOBE_2"/>
    <property type="match status" value="1"/>
</dbReference>
<keyword evidence="7 8" id="KW-0472">Membrane</keyword>